<dbReference type="EMBL" id="CP034328">
    <property type="protein sequence ID" value="AZL60725.1"/>
    <property type="molecule type" value="Genomic_DNA"/>
</dbReference>
<evidence type="ECO:0000313" key="3">
    <source>
        <dbReference type="Proteomes" id="UP000282002"/>
    </source>
</evidence>
<proteinExistence type="predicted"/>
<evidence type="ECO:0008006" key="4">
    <source>
        <dbReference type="Google" id="ProtNLM"/>
    </source>
</evidence>
<reference evidence="2 3" key="1">
    <citation type="submission" date="2018-12" db="EMBL/GenBank/DDBJ databases">
        <title>Complete genome sequencing of Tabrizicola sp. K13M18.</title>
        <authorList>
            <person name="Bae J.-W."/>
        </authorList>
    </citation>
    <scope>NUCLEOTIDE SEQUENCE [LARGE SCALE GENOMIC DNA]</scope>
    <source>
        <strain evidence="2 3">K13M18</strain>
    </source>
</reference>
<keyword evidence="3" id="KW-1185">Reference proteome</keyword>
<feature type="region of interest" description="Disordered" evidence="1">
    <location>
        <begin position="173"/>
        <end position="218"/>
    </location>
</feature>
<organism evidence="2 3">
    <name type="scientific">Tabrizicola piscis</name>
    <dbReference type="NCBI Taxonomy" id="2494374"/>
    <lineage>
        <taxon>Bacteria</taxon>
        <taxon>Pseudomonadati</taxon>
        <taxon>Pseudomonadota</taxon>
        <taxon>Alphaproteobacteria</taxon>
        <taxon>Rhodobacterales</taxon>
        <taxon>Paracoccaceae</taxon>
        <taxon>Tabrizicola</taxon>
    </lineage>
</organism>
<accession>A0A3S8UB83</accession>
<evidence type="ECO:0000256" key="1">
    <source>
        <dbReference type="SAM" id="MobiDB-lite"/>
    </source>
</evidence>
<dbReference type="OrthoDB" id="7875768at2"/>
<gene>
    <name evidence="2" type="ORF">EI545_19010</name>
</gene>
<evidence type="ECO:0000313" key="2">
    <source>
        <dbReference type="EMBL" id="AZL60725.1"/>
    </source>
</evidence>
<sequence>MAEPLSTDDIEDVVSSVRRLVSPDARPRTVSRDLGMEKLLLTPALRVMPEAEIKPDTLVLTQFVAETAPEVEDVLADVLTDPMPAEAAEVIADVQAEAPLHVVEGEWEDAFWSEPEPDLAELALEVEEAELVAPQVGTEVPADVMVEAAPEAAAVVIPDLAEDALEGLHTAAAPEPEPELAPEAAPDVAAEADTDAPADAAPWEQDAENWPDGDMDTAPEEAAILPFPKAVSTGVPDGLASLTDADGNPVTVLDEAALNEIVRNLIREELQGVLGERITHNVRKLVRAEINRALTARSLD</sequence>
<feature type="compositionally biased region" description="Acidic residues" evidence="1">
    <location>
        <begin position="205"/>
        <end position="218"/>
    </location>
</feature>
<protein>
    <recommendedName>
        <fullName evidence="4">DUF2497 domain-containing protein</fullName>
    </recommendedName>
</protein>
<dbReference type="AlphaFoldDB" id="A0A3S8UB83"/>
<dbReference type="Proteomes" id="UP000282002">
    <property type="component" value="Chromosome"/>
</dbReference>
<dbReference type="KEGG" id="taw:EI545_19010"/>
<name>A0A3S8UB83_9RHOB</name>
<dbReference type="RefSeq" id="WP_125326937.1">
    <property type="nucleotide sequence ID" value="NZ_CP034328.1"/>
</dbReference>